<dbReference type="PANTHER" id="PTHR33112">
    <property type="entry name" value="DOMAIN PROTEIN, PUTATIVE-RELATED"/>
    <property type="match status" value="1"/>
</dbReference>
<dbReference type="PANTHER" id="PTHR33112:SF10">
    <property type="entry name" value="TOL"/>
    <property type="match status" value="1"/>
</dbReference>
<dbReference type="AlphaFoldDB" id="A0AAE0N2Q6"/>
<feature type="region of interest" description="Disordered" evidence="1">
    <location>
        <begin position="48"/>
        <end position="71"/>
    </location>
</feature>
<reference evidence="2" key="1">
    <citation type="journal article" date="2023" name="Mol. Phylogenet. Evol.">
        <title>Genome-scale phylogeny and comparative genomics of the fungal order Sordariales.</title>
        <authorList>
            <person name="Hensen N."/>
            <person name="Bonometti L."/>
            <person name="Westerberg I."/>
            <person name="Brannstrom I.O."/>
            <person name="Guillou S."/>
            <person name="Cros-Aarteil S."/>
            <person name="Calhoun S."/>
            <person name="Haridas S."/>
            <person name="Kuo A."/>
            <person name="Mondo S."/>
            <person name="Pangilinan J."/>
            <person name="Riley R."/>
            <person name="LaButti K."/>
            <person name="Andreopoulos B."/>
            <person name="Lipzen A."/>
            <person name="Chen C."/>
            <person name="Yan M."/>
            <person name="Daum C."/>
            <person name="Ng V."/>
            <person name="Clum A."/>
            <person name="Steindorff A."/>
            <person name="Ohm R.A."/>
            <person name="Martin F."/>
            <person name="Silar P."/>
            <person name="Natvig D.O."/>
            <person name="Lalanne C."/>
            <person name="Gautier V."/>
            <person name="Ament-Velasquez S.L."/>
            <person name="Kruys A."/>
            <person name="Hutchinson M.I."/>
            <person name="Powell A.J."/>
            <person name="Barry K."/>
            <person name="Miller A.N."/>
            <person name="Grigoriev I.V."/>
            <person name="Debuchy R."/>
            <person name="Gladieux P."/>
            <person name="Hiltunen Thoren M."/>
            <person name="Johannesson H."/>
        </authorList>
    </citation>
    <scope>NUCLEOTIDE SEQUENCE</scope>
    <source>
        <strain evidence="2">CBS 232.78</strain>
    </source>
</reference>
<reference evidence="2" key="2">
    <citation type="submission" date="2023-06" db="EMBL/GenBank/DDBJ databases">
        <authorList>
            <consortium name="Lawrence Berkeley National Laboratory"/>
            <person name="Haridas S."/>
            <person name="Hensen N."/>
            <person name="Bonometti L."/>
            <person name="Westerberg I."/>
            <person name="Brannstrom I.O."/>
            <person name="Guillou S."/>
            <person name="Cros-Aarteil S."/>
            <person name="Calhoun S."/>
            <person name="Kuo A."/>
            <person name="Mondo S."/>
            <person name="Pangilinan J."/>
            <person name="Riley R."/>
            <person name="LaButti K."/>
            <person name="Andreopoulos B."/>
            <person name="Lipzen A."/>
            <person name="Chen C."/>
            <person name="Yanf M."/>
            <person name="Daum C."/>
            <person name="Ng V."/>
            <person name="Clum A."/>
            <person name="Steindorff A."/>
            <person name="Ohm R."/>
            <person name="Martin F."/>
            <person name="Silar P."/>
            <person name="Natvig D."/>
            <person name="Lalanne C."/>
            <person name="Gautier V."/>
            <person name="Ament-velasquez S.L."/>
            <person name="Kruys A."/>
            <person name="Hutchinson M.I."/>
            <person name="Powell A.J."/>
            <person name="Barry K."/>
            <person name="Miller A.N."/>
            <person name="Grigoriev I.V."/>
            <person name="Debuchy R."/>
            <person name="Gladieux P."/>
            <person name="Thoren M.H."/>
            <person name="Johannesson H."/>
        </authorList>
    </citation>
    <scope>NUCLEOTIDE SEQUENCE</scope>
    <source>
        <strain evidence="2">CBS 232.78</strain>
    </source>
</reference>
<evidence type="ECO:0000256" key="1">
    <source>
        <dbReference type="SAM" id="MobiDB-lite"/>
    </source>
</evidence>
<keyword evidence="3" id="KW-1185">Reference proteome</keyword>
<protein>
    <submittedName>
        <fullName evidence="2">Uncharacterized protein</fullName>
    </submittedName>
</protein>
<name>A0AAE0N2Q6_9PEZI</name>
<feature type="compositionally biased region" description="Low complexity" evidence="1">
    <location>
        <begin position="60"/>
        <end position="69"/>
    </location>
</feature>
<organism evidence="2 3">
    <name type="scientific">Podospora didyma</name>
    <dbReference type="NCBI Taxonomy" id="330526"/>
    <lineage>
        <taxon>Eukaryota</taxon>
        <taxon>Fungi</taxon>
        <taxon>Dikarya</taxon>
        <taxon>Ascomycota</taxon>
        <taxon>Pezizomycotina</taxon>
        <taxon>Sordariomycetes</taxon>
        <taxon>Sordariomycetidae</taxon>
        <taxon>Sordariales</taxon>
        <taxon>Podosporaceae</taxon>
        <taxon>Podospora</taxon>
    </lineage>
</organism>
<sequence length="395" mass="44675">MDTRAWCFQEDVLPKRRLIYRGDEMEWRCSHHHICECGHVGIRSESTRHQPMSLDKLDDTSSTSTSVSKPRLDTVRGDKLDHLERWRSLVRQYSPRLLTMPEDKLMAIAGVAKLLAQKSSNGTDGACDAYHAGLWGSELLQQLLWWSADKDISPTPKHFQMHNGVPSWSWASIQGPVAYMNPPLNSHRMVKRPSALVKEIHLGLVFQNIPTGPVDGGHIILEAQMAPMELTVVLEPDGTPETLIRSKSTTARASDASPWLHDIGLDITWPVAVMYDEDDERIKCWEGDNSCVGEGCVCESIAMEGEFFCCRLLDWVDNGDLGRELPGLLRRETVNAWKTNPETEFLLLEKMMGQDIYRRVGAGRSHATHTSGEVTDWVTEWAIFRESTRRTVKII</sequence>
<dbReference type="Proteomes" id="UP001285441">
    <property type="component" value="Unassembled WGS sequence"/>
</dbReference>
<gene>
    <name evidence="2" type="ORF">B0H63DRAFT_77877</name>
</gene>
<proteinExistence type="predicted"/>
<dbReference type="EMBL" id="JAULSW010000010">
    <property type="protein sequence ID" value="KAK3368562.1"/>
    <property type="molecule type" value="Genomic_DNA"/>
</dbReference>
<accession>A0AAE0N2Q6</accession>
<comment type="caution">
    <text evidence="2">The sequence shown here is derived from an EMBL/GenBank/DDBJ whole genome shotgun (WGS) entry which is preliminary data.</text>
</comment>
<evidence type="ECO:0000313" key="2">
    <source>
        <dbReference type="EMBL" id="KAK3368562.1"/>
    </source>
</evidence>
<evidence type="ECO:0000313" key="3">
    <source>
        <dbReference type="Proteomes" id="UP001285441"/>
    </source>
</evidence>